<feature type="chain" id="PRO_5041390587" evidence="1">
    <location>
        <begin position="22"/>
        <end position="82"/>
    </location>
</feature>
<evidence type="ECO:0000256" key="1">
    <source>
        <dbReference type="SAM" id="SignalP"/>
    </source>
</evidence>
<dbReference type="EMBL" id="CASHTH010002308">
    <property type="protein sequence ID" value="CAI8027926.1"/>
    <property type="molecule type" value="Genomic_DNA"/>
</dbReference>
<gene>
    <name evidence="2" type="ORF">GBAR_LOCUS15906</name>
</gene>
<feature type="non-terminal residue" evidence="2">
    <location>
        <position position="82"/>
    </location>
</feature>
<comment type="caution">
    <text evidence="2">The sequence shown here is derived from an EMBL/GenBank/DDBJ whole genome shotgun (WGS) entry which is preliminary data.</text>
</comment>
<evidence type="ECO:0000313" key="2">
    <source>
        <dbReference type="EMBL" id="CAI8027926.1"/>
    </source>
</evidence>
<dbReference type="Proteomes" id="UP001174909">
    <property type="component" value="Unassembled WGS sequence"/>
</dbReference>
<evidence type="ECO:0000313" key="3">
    <source>
        <dbReference type="Proteomes" id="UP001174909"/>
    </source>
</evidence>
<proteinExistence type="predicted"/>
<dbReference type="AlphaFoldDB" id="A0AA35WT29"/>
<sequence length="82" mass="8795">KLILQGLVLLLAGVGSRVSCASEDAAQCPTWKWFNHSSGVCQCGSAIWGTIKCSEAENSSVYARFDVCVSWDSHSQTVLTSL</sequence>
<keyword evidence="3" id="KW-1185">Reference proteome</keyword>
<organism evidence="2 3">
    <name type="scientific">Geodia barretti</name>
    <name type="common">Barrett's horny sponge</name>
    <dbReference type="NCBI Taxonomy" id="519541"/>
    <lineage>
        <taxon>Eukaryota</taxon>
        <taxon>Metazoa</taxon>
        <taxon>Porifera</taxon>
        <taxon>Demospongiae</taxon>
        <taxon>Heteroscleromorpha</taxon>
        <taxon>Tetractinellida</taxon>
        <taxon>Astrophorina</taxon>
        <taxon>Geodiidae</taxon>
        <taxon>Geodia</taxon>
    </lineage>
</organism>
<feature type="signal peptide" evidence="1">
    <location>
        <begin position="1"/>
        <end position="21"/>
    </location>
</feature>
<reference evidence="2" key="1">
    <citation type="submission" date="2023-03" db="EMBL/GenBank/DDBJ databases">
        <authorList>
            <person name="Steffen K."/>
            <person name="Cardenas P."/>
        </authorList>
    </citation>
    <scope>NUCLEOTIDE SEQUENCE</scope>
</reference>
<accession>A0AA35WT29</accession>
<name>A0AA35WT29_GEOBA</name>
<keyword evidence="1" id="KW-0732">Signal</keyword>
<protein>
    <submittedName>
        <fullName evidence="2">Uncharacterized protein</fullName>
    </submittedName>
</protein>